<name>A0ABT9Y3D3_9BACI</name>
<comment type="caution">
    <text evidence="1">The sequence shown here is derived from an EMBL/GenBank/DDBJ whole genome shotgun (WGS) entry which is preliminary data.</text>
</comment>
<evidence type="ECO:0000313" key="1">
    <source>
        <dbReference type="EMBL" id="MDQ0202051.1"/>
    </source>
</evidence>
<evidence type="ECO:0000313" key="2">
    <source>
        <dbReference type="Proteomes" id="UP001224122"/>
    </source>
</evidence>
<dbReference type="Proteomes" id="UP001224122">
    <property type="component" value="Unassembled WGS sequence"/>
</dbReference>
<accession>A0ABT9Y3D3</accession>
<sequence>MKICEVCGTKEEMENNGEETIVSIILHVCESCMEDRKWHIIEN</sequence>
<dbReference type="EMBL" id="JAUSTW010000016">
    <property type="protein sequence ID" value="MDQ0202051.1"/>
    <property type="molecule type" value="Genomic_DNA"/>
</dbReference>
<keyword evidence="2" id="KW-1185">Reference proteome</keyword>
<protein>
    <submittedName>
        <fullName evidence="1">Ribosome-binding protein aMBF1 (Putative translation factor)</fullName>
    </submittedName>
</protein>
<gene>
    <name evidence="1" type="ORF">J2S10_005280</name>
</gene>
<proteinExistence type="predicted"/>
<dbReference type="RefSeq" id="WP_307413898.1">
    <property type="nucleotide sequence ID" value="NZ_JAUSTW010000016.1"/>
</dbReference>
<organism evidence="1 2">
    <name type="scientific">Neobacillus ginsengisoli</name>
    <dbReference type="NCBI Taxonomy" id="904295"/>
    <lineage>
        <taxon>Bacteria</taxon>
        <taxon>Bacillati</taxon>
        <taxon>Bacillota</taxon>
        <taxon>Bacilli</taxon>
        <taxon>Bacillales</taxon>
        <taxon>Bacillaceae</taxon>
        <taxon>Neobacillus</taxon>
    </lineage>
</organism>
<reference evidence="1 2" key="1">
    <citation type="submission" date="2023-07" db="EMBL/GenBank/DDBJ databases">
        <title>Genomic Encyclopedia of Type Strains, Phase IV (KMG-IV): sequencing the most valuable type-strain genomes for metagenomic binning, comparative biology and taxonomic classification.</title>
        <authorList>
            <person name="Goeker M."/>
        </authorList>
    </citation>
    <scope>NUCLEOTIDE SEQUENCE [LARGE SCALE GENOMIC DNA]</scope>
    <source>
        <strain evidence="1 2">DSM 27594</strain>
    </source>
</reference>